<evidence type="ECO:0000313" key="1">
    <source>
        <dbReference type="EMBL" id="TCP99108.1"/>
    </source>
</evidence>
<organism evidence="1 2">
    <name type="scientific">Serpentinicella alkaliphila</name>
    <dbReference type="NCBI Taxonomy" id="1734049"/>
    <lineage>
        <taxon>Bacteria</taxon>
        <taxon>Bacillati</taxon>
        <taxon>Bacillota</taxon>
        <taxon>Clostridia</taxon>
        <taxon>Peptostreptococcales</taxon>
        <taxon>Natronincolaceae</taxon>
        <taxon>Serpentinicella</taxon>
    </lineage>
</organism>
<reference evidence="1 2" key="1">
    <citation type="submission" date="2019-03" db="EMBL/GenBank/DDBJ databases">
        <title>Genomic Encyclopedia of Type Strains, Phase IV (KMG-IV): sequencing the most valuable type-strain genomes for metagenomic binning, comparative biology and taxonomic classification.</title>
        <authorList>
            <person name="Goeker M."/>
        </authorList>
    </citation>
    <scope>NUCLEOTIDE SEQUENCE [LARGE SCALE GENOMIC DNA]</scope>
    <source>
        <strain evidence="1 2">DSM 100013</strain>
    </source>
</reference>
<proteinExistence type="predicted"/>
<dbReference type="AlphaFoldDB" id="A0A4R2TNX5"/>
<protein>
    <submittedName>
        <fullName evidence="1">Uncharacterized protein</fullName>
    </submittedName>
</protein>
<dbReference type="EMBL" id="SLYC01000036">
    <property type="protein sequence ID" value="TCP99108.1"/>
    <property type="molecule type" value="Genomic_DNA"/>
</dbReference>
<dbReference type="RefSeq" id="WP_132849241.1">
    <property type="nucleotide sequence ID" value="NZ_SLYC01000036.1"/>
</dbReference>
<dbReference type="Proteomes" id="UP000295504">
    <property type="component" value="Unassembled WGS sequence"/>
</dbReference>
<accession>A0A4R2TNX5</accession>
<comment type="caution">
    <text evidence="1">The sequence shown here is derived from an EMBL/GenBank/DDBJ whole genome shotgun (WGS) entry which is preliminary data.</text>
</comment>
<evidence type="ECO:0000313" key="2">
    <source>
        <dbReference type="Proteomes" id="UP000295504"/>
    </source>
</evidence>
<gene>
    <name evidence="1" type="ORF">EDD79_103637</name>
</gene>
<name>A0A4R2TNX5_9FIRM</name>
<sequence length="113" mass="12599">MDVVKLPYKTIIYIPLKDGHNKALSQIAIDILLEECLKQLISLGHGATVIDGMGYWEEQLSGAITSSKTKLIICYVADIKKAEVLILKLALWVKETTDSEAICFEINNCLYIV</sequence>
<dbReference type="OrthoDB" id="2627016at2"/>
<keyword evidence="2" id="KW-1185">Reference proteome</keyword>